<comment type="caution">
    <text evidence="11">The sequence shown here is derived from an EMBL/GenBank/DDBJ whole genome shotgun (WGS) entry which is preliminary data.</text>
</comment>
<dbReference type="Gene3D" id="1.10.10.60">
    <property type="entry name" value="Homeodomain-like"/>
    <property type="match status" value="1"/>
</dbReference>
<dbReference type="PANTHER" id="PTHR43547">
    <property type="entry name" value="TWO-COMPONENT HISTIDINE KINASE"/>
    <property type="match status" value="1"/>
</dbReference>
<dbReference type="SMART" id="SM00342">
    <property type="entry name" value="HTH_ARAC"/>
    <property type="match status" value="1"/>
</dbReference>
<dbReference type="Pfam" id="PF00512">
    <property type="entry name" value="HisKA"/>
    <property type="match status" value="1"/>
</dbReference>
<dbReference type="InterPro" id="IPR018060">
    <property type="entry name" value="HTH_AraC"/>
</dbReference>
<dbReference type="Proteomes" id="UP000294850">
    <property type="component" value="Unassembled WGS sequence"/>
</dbReference>
<dbReference type="SUPFAM" id="SSF55874">
    <property type="entry name" value="ATPase domain of HSP90 chaperone/DNA topoisomerase II/histidine kinase"/>
    <property type="match status" value="1"/>
</dbReference>
<dbReference type="GO" id="GO:0000155">
    <property type="term" value="F:phosphorelay sensor kinase activity"/>
    <property type="evidence" value="ECO:0007669"/>
    <property type="project" value="InterPro"/>
</dbReference>
<dbReference type="CDD" id="cd17574">
    <property type="entry name" value="REC_OmpR"/>
    <property type="match status" value="1"/>
</dbReference>
<evidence type="ECO:0000256" key="2">
    <source>
        <dbReference type="ARBA" id="ARBA00012438"/>
    </source>
</evidence>
<protein>
    <recommendedName>
        <fullName evidence="2">histidine kinase</fullName>
        <ecNumber evidence="2">2.7.13.3</ecNumber>
    </recommendedName>
</protein>
<dbReference type="SMART" id="SM00388">
    <property type="entry name" value="HisKA"/>
    <property type="match status" value="1"/>
</dbReference>
<reference evidence="11 12" key="1">
    <citation type="submission" date="2019-03" db="EMBL/GenBank/DDBJ databases">
        <title>Dyadobacter AR-3-6 sp. nov., isolated from arctic soil.</title>
        <authorList>
            <person name="Chaudhary D.K."/>
        </authorList>
    </citation>
    <scope>NUCLEOTIDE SEQUENCE [LARGE SCALE GENOMIC DNA]</scope>
    <source>
        <strain evidence="11 12">AR-3-6</strain>
    </source>
</reference>
<dbReference type="Pfam" id="PF00072">
    <property type="entry name" value="Response_reg"/>
    <property type="match status" value="1"/>
</dbReference>
<dbReference type="Pfam" id="PF07494">
    <property type="entry name" value="Reg_prop"/>
    <property type="match status" value="2"/>
</dbReference>
<dbReference type="InterPro" id="IPR011123">
    <property type="entry name" value="Y_Y_Y"/>
</dbReference>
<keyword evidence="5" id="KW-0804">Transcription</keyword>
<evidence type="ECO:0000256" key="3">
    <source>
        <dbReference type="ARBA" id="ARBA00022553"/>
    </source>
</evidence>
<keyword evidence="7" id="KW-1133">Transmembrane helix</keyword>
<dbReference type="InterPro" id="IPR005467">
    <property type="entry name" value="His_kinase_dom"/>
</dbReference>
<keyword evidence="3 6" id="KW-0597">Phosphoprotein</keyword>
<dbReference type="EMBL" id="SMFL01000012">
    <property type="protein sequence ID" value="TDE11274.1"/>
    <property type="molecule type" value="Genomic_DNA"/>
</dbReference>
<dbReference type="SUPFAM" id="SSF52172">
    <property type="entry name" value="CheY-like"/>
    <property type="match status" value="1"/>
</dbReference>
<dbReference type="OrthoDB" id="9797097at2"/>
<dbReference type="GO" id="GO:0003700">
    <property type="term" value="F:DNA-binding transcription factor activity"/>
    <property type="evidence" value="ECO:0007669"/>
    <property type="project" value="InterPro"/>
</dbReference>
<dbReference type="PROSITE" id="PS51257">
    <property type="entry name" value="PROKAR_LIPOPROTEIN"/>
    <property type="match status" value="1"/>
</dbReference>
<feature type="transmembrane region" description="Helical" evidence="7">
    <location>
        <begin position="779"/>
        <end position="797"/>
    </location>
</feature>
<evidence type="ECO:0000256" key="6">
    <source>
        <dbReference type="PROSITE-ProRule" id="PRU00169"/>
    </source>
</evidence>
<evidence type="ECO:0000256" key="7">
    <source>
        <dbReference type="SAM" id="Phobius"/>
    </source>
</evidence>
<evidence type="ECO:0000259" key="10">
    <source>
        <dbReference type="PROSITE" id="PS50110"/>
    </source>
</evidence>
<feature type="domain" description="HTH araC/xylS-type" evidence="8">
    <location>
        <begin position="1260"/>
        <end position="1358"/>
    </location>
</feature>
<dbReference type="SMART" id="SM00387">
    <property type="entry name" value="HATPase_c"/>
    <property type="match status" value="1"/>
</dbReference>
<accession>A0A4R5DHD9</accession>
<organism evidence="11 12">
    <name type="scientific">Dyadobacter psychrotolerans</name>
    <dbReference type="NCBI Taxonomy" id="2541721"/>
    <lineage>
        <taxon>Bacteria</taxon>
        <taxon>Pseudomonadati</taxon>
        <taxon>Bacteroidota</taxon>
        <taxon>Cytophagia</taxon>
        <taxon>Cytophagales</taxon>
        <taxon>Spirosomataceae</taxon>
        <taxon>Dyadobacter</taxon>
    </lineage>
</organism>
<dbReference type="EC" id="2.7.13.3" evidence="2"/>
<evidence type="ECO:0000256" key="4">
    <source>
        <dbReference type="ARBA" id="ARBA00023015"/>
    </source>
</evidence>
<keyword evidence="7" id="KW-0472">Membrane</keyword>
<dbReference type="Gene3D" id="3.40.50.2300">
    <property type="match status" value="1"/>
</dbReference>
<dbReference type="PROSITE" id="PS50110">
    <property type="entry name" value="RESPONSE_REGULATORY"/>
    <property type="match status" value="1"/>
</dbReference>
<dbReference type="PRINTS" id="PR00344">
    <property type="entry name" value="BCTRLSENSOR"/>
</dbReference>
<keyword evidence="4" id="KW-0805">Transcription regulation</keyword>
<dbReference type="PANTHER" id="PTHR43547:SF2">
    <property type="entry name" value="HYBRID SIGNAL TRANSDUCTION HISTIDINE KINASE C"/>
    <property type="match status" value="1"/>
</dbReference>
<evidence type="ECO:0000259" key="8">
    <source>
        <dbReference type="PROSITE" id="PS01124"/>
    </source>
</evidence>
<sequence>MKLKFFYCLFTLFIIISGSCVVVSLKAQAPKKPLRIITTKDGLPQSFISGLTQDVNGFVWIGTRNGLARYDGIHFKVFRHSKSDTASISSNVIISLKQNSRKLIYIEHESSQIDVLNPTKETIHRITAAPLFKNKTVRFVRRGWLVDRDDKLWVAEKANGIFVYNWKLKTISHLTQKSHGLPSDTIRGFLEDHKKQIWVVSQRGLSLFNTKTEKFSHVALPFEADYNNYVNSDAEIVAVHERKNGEIMFSDRRQLILYNPSTGSFRMYAFPFLSVTGINSIQTGPDGYEYMESGGFVYRYDEKKGLVAVGDVAMNSMREVPSFLIDQSGLIWLGTNAAGIHQIDLTTPFFESSASQFSFHRNLIKQELNTTLEDFSGWPLSDKQFSSSSYFFRSAYDKNNQLWIALRDQVGRYDSLTKRFTLLPKAPVGASPANLSFGIRGIAFSPENKLWVIGYDGYIGQFDVAAKTWVPFLDPVAIRKGTDKDLTLLDLSVDRDKLWITTGTGQGLLSVEIRTKKITWFNQKTHPDLFPTDLLQGLQQDPANPDLLWIGTYDGLVRLSKKTLNSEVFTMEDGLPDNTIYSILTDKSGYLWLSTNKGLLRFHPVSHQLQTFHSADGLPGDEFNRFHHLKLPDGRLAFGGTEGWILFDPTAMLADTFRPQVAFTALKINNELVTPSSDGLLPAPLNELNELSLPYDQNSLTVEFAGLEFSRPKKLRYRYQLEGYDEKWIISDNTPIANYTKLPPGDYKLRINSSNTTGQWSPHVRDLVLHIKPPFWQTWWAYIFYSLAAAGLIWLYINYRLNRERLRQDMILKEREAEQLKTLDEMKTRFFSNITHEFRTPLTLVLTPAQRLKTTLQQPDQLRWLDAIERNAHQLLRLINQLLDLSKLESGSLKINEARGDIGKFLENLVESFSEDGENKGVKLSFNNPLEDTEYWFDPDKLERIVSNLLANALKFTSRGGSVQLILSEEIPDSGFEKNQKNGIFLTILDSGIGIPKESLPYVFDRFYQVDNPAMDRRQSHGSGIGLSLVKELVDLQKGHIEVSSTEEKDSVWKTKFTVWLPYRKADISDGISNQPFISLKTENQSYGLINDVLDSGQGKSVSSEAVSVLLVEDNAELAEFIADSLPETYFTTKAINGADGIEKALSFMPDLIISDVLMPVMDGFEFCSRLKKDDRTNHIPIVLLTAKVSFDDRIEGLTLGADDYLTKPFHIQELQLRVNNLLERQNRQREKIHSEINSTSSVSFKSSEMQPAVHDIFIQKIYVILDQKLDDSTFGVEQLAAEIGMSRANLHRKTKTMTGMSPGDIIRNYRLKRAAQFLLEGHNSSETAYLVGFESPAYFSKCFRDFYKTTPHEYAQSMH</sequence>
<dbReference type="CDD" id="cd00075">
    <property type="entry name" value="HATPase"/>
    <property type="match status" value="1"/>
</dbReference>
<dbReference type="InterPro" id="IPR036097">
    <property type="entry name" value="HisK_dim/P_sf"/>
</dbReference>
<dbReference type="CDD" id="cd00082">
    <property type="entry name" value="HisKA"/>
    <property type="match status" value="1"/>
</dbReference>
<evidence type="ECO:0000259" key="9">
    <source>
        <dbReference type="PROSITE" id="PS50109"/>
    </source>
</evidence>
<dbReference type="Gene3D" id="2.130.10.10">
    <property type="entry name" value="YVTN repeat-like/Quinoprotein amine dehydrogenase"/>
    <property type="match status" value="2"/>
</dbReference>
<dbReference type="InterPro" id="IPR011110">
    <property type="entry name" value="Reg_prop"/>
</dbReference>
<dbReference type="InterPro" id="IPR009057">
    <property type="entry name" value="Homeodomain-like_sf"/>
</dbReference>
<dbReference type="SUPFAM" id="SSF101898">
    <property type="entry name" value="NHL repeat"/>
    <property type="match status" value="1"/>
</dbReference>
<dbReference type="RefSeq" id="WP_131961121.1">
    <property type="nucleotide sequence ID" value="NZ_SMFL01000012.1"/>
</dbReference>
<dbReference type="InterPro" id="IPR001789">
    <property type="entry name" value="Sig_transdc_resp-reg_receiver"/>
</dbReference>
<dbReference type="InterPro" id="IPR003594">
    <property type="entry name" value="HATPase_dom"/>
</dbReference>
<comment type="catalytic activity">
    <reaction evidence="1">
        <text>ATP + protein L-histidine = ADP + protein N-phospho-L-histidine.</text>
        <dbReference type="EC" id="2.7.13.3"/>
    </reaction>
</comment>
<dbReference type="SUPFAM" id="SSF46689">
    <property type="entry name" value="Homeodomain-like"/>
    <property type="match status" value="1"/>
</dbReference>
<dbReference type="Gene3D" id="1.10.287.130">
    <property type="match status" value="1"/>
</dbReference>
<dbReference type="FunFam" id="2.60.40.10:FF:000791">
    <property type="entry name" value="Two-component system sensor histidine kinase/response regulator"/>
    <property type="match status" value="1"/>
</dbReference>
<dbReference type="GO" id="GO:0043565">
    <property type="term" value="F:sequence-specific DNA binding"/>
    <property type="evidence" value="ECO:0007669"/>
    <property type="project" value="InterPro"/>
</dbReference>
<dbReference type="InterPro" id="IPR011006">
    <property type="entry name" value="CheY-like_superfamily"/>
</dbReference>
<evidence type="ECO:0000256" key="1">
    <source>
        <dbReference type="ARBA" id="ARBA00000085"/>
    </source>
</evidence>
<dbReference type="Gene3D" id="3.30.565.10">
    <property type="entry name" value="Histidine kinase-like ATPase, C-terminal domain"/>
    <property type="match status" value="1"/>
</dbReference>
<dbReference type="Pfam" id="PF12833">
    <property type="entry name" value="HTH_18"/>
    <property type="match status" value="1"/>
</dbReference>
<keyword evidence="7" id="KW-0812">Transmembrane</keyword>
<dbReference type="PROSITE" id="PS50109">
    <property type="entry name" value="HIS_KIN"/>
    <property type="match status" value="1"/>
</dbReference>
<dbReference type="Pfam" id="PF02518">
    <property type="entry name" value="HATPase_c"/>
    <property type="match status" value="1"/>
</dbReference>
<dbReference type="SMART" id="SM00448">
    <property type="entry name" value="REC"/>
    <property type="match status" value="1"/>
</dbReference>
<keyword evidence="11" id="KW-0808">Transferase</keyword>
<feature type="domain" description="Histidine kinase" evidence="9">
    <location>
        <begin position="833"/>
        <end position="1065"/>
    </location>
</feature>
<dbReference type="InterPro" id="IPR003661">
    <property type="entry name" value="HisK_dim/P_dom"/>
</dbReference>
<dbReference type="InterPro" id="IPR004358">
    <property type="entry name" value="Sig_transdc_His_kin-like_C"/>
</dbReference>
<dbReference type="Gene3D" id="2.60.40.10">
    <property type="entry name" value="Immunoglobulins"/>
    <property type="match status" value="1"/>
</dbReference>
<evidence type="ECO:0000256" key="5">
    <source>
        <dbReference type="ARBA" id="ARBA00023163"/>
    </source>
</evidence>
<dbReference type="SUPFAM" id="SSF63829">
    <property type="entry name" value="Calcium-dependent phosphotriesterase"/>
    <property type="match status" value="2"/>
</dbReference>
<gene>
    <name evidence="11" type="ORF">E0F88_25510</name>
</gene>
<evidence type="ECO:0000313" key="12">
    <source>
        <dbReference type="Proteomes" id="UP000294850"/>
    </source>
</evidence>
<feature type="domain" description="Response regulatory" evidence="10">
    <location>
        <begin position="1108"/>
        <end position="1223"/>
    </location>
</feature>
<evidence type="ECO:0000313" key="11">
    <source>
        <dbReference type="EMBL" id="TDE11274.1"/>
    </source>
</evidence>
<dbReference type="PROSITE" id="PS01124">
    <property type="entry name" value="HTH_ARAC_FAMILY_2"/>
    <property type="match status" value="1"/>
</dbReference>
<keyword evidence="11" id="KW-0418">Kinase</keyword>
<feature type="modified residue" description="4-aspartylphosphate" evidence="6">
    <location>
        <position position="1156"/>
    </location>
</feature>
<name>A0A4R5DHD9_9BACT</name>
<dbReference type="Pfam" id="PF07495">
    <property type="entry name" value="Y_Y_Y"/>
    <property type="match status" value="1"/>
</dbReference>
<dbReference type="InterPro" id="IPR036890">
    <property type="entry name" value="HATPase_C_sf"/>
</dbReference>
<dbReference type="InterPro" id="IPR013783">
    <property type="entry name" value="Ig-like_fold"/>
</dbReference>
<dbReference type="SUPFAM" id="SSF47384">
    <property type="entry name" value="Homodimeric domain of signal transducing histidine kinase"/>
    <property type="match status" value="1"/>
</dbReference>
<dbReference type="InterPro" id="IPR015943">
    <property type="entry name" value="WD40/YVTN_repeat-like_dom_sf"/>
</dbReference>
<proteinExistence type="predicted"/>
<keyword evidence="12" id="KW-1185">Reference proteome</keyword>